<protein>
    <recommendedName>
        <fullName evidence="8">Cytosine-specific methyltransferase</fullName>
        <ecNumber evidence="8">2.1.1.37</ecNumber>
    </recommendedName>
</protein>
<keyword evidence="2 6" id="KW-0808">Transferase</keyword>
<keyword evidence="1 6" id="KW-0489">Methyltransferase</keyword>
<accession>A0A7V2T2S7</accession>
<dbReference type="NCBIfam" id="TIGR00675">
    <property type="entry name" value="dcm"/>
    <property type="match status" value="1"/>
</dbReference>
<dbReference type="Proteomes" id="UP000885750">
    <property type="component" value="Unassembled WGS sequence"/>
</dbReference>
<gene>
    <name evidence="9" type="primary">dcm</name>
    <name evidence="9" type="ORF">ENJ51_12600</name>
</gene>
<evidence type="ECO:0000256" key="3">
    <source>
        <dbReference type="ARBA" id="ARBA00022691"/>
    </source>
</evidence>
<dbReference type="GO" id="GO:0003886">
    <property type="term" value="F:DNA (cytosine-5-)-methyltransferase activity"/>
    <property type="evidence" value="ECO:0007669"/>
    <property type="project" value="UniProtKB-EC"/>
</dbReference>
<dbReference type="InterPro" id="IPR029063">
    <property type="entry name" value="SAM-dependent_MTases_sf"/>
</dbReference>
<keyword evidence="4" id="KW-0680">Restriction system</keyword>
<dbReference type="GO" id="GO:0032259">
    <property type="term" value="P:methylation"/>
    <property type="evidence" value="ECO:0007669"/>
    <property type="project" value="UniProtKB-KW"/>
</dbReference>
<dbReference type="GO" id="GO:0003677">
    <property type="term" value="F:DNA binding"/>
    <property type="evidence" value="ECO:0007669"/>
    <property type="project" value="TreeGrafter"/>
</dbReference>
<evidence type="ECO:0000256" key="4">
    <source>
        <dbReference type="ARBA" id="ARBA00022747"/>
    </source>
</evidence>
<comment type="catalytic activity">
    <reaction evidence="5 8">
        <text>a 2'-deoxycytidine in DNA + S-adenosyl-L-methionine = a 5-methyl-2'-deoxycytidine in DNA + S-adenosyl-L-homocysteine + H(+)</text>
        <dbReference type="Rhea" id="RHEA:13681"/>
        <dbReference type="Rhea" id="RHEA-COMP:11369"/>
        <dbReference type="Rhea" id="RHEA-COMP:11370"/>
        <dbReference type="ChEBI" id="CHEBI:15378"/>
        <dbReference type="ChEBI" id="CHEBI:57856"/>
        <dbReference type="ChEBI" id="CHEBI:59789"/>
        <dbReference type="ChEBI" id="CHEBI:85452"/>
        <dbReference type="ChEBI" id="CHEBI:85454"/>
        <dbReference type="EC" id="2.1.1.37"/>
    </reaction>
</comment>
<dbReference type="Pfam" id="PF00145">
    <property type="entry name" value="DNA_methylase"/>
    <property type="match status" value="1"/>
</dbReference>
<dbReference type="EMBL" id="DRMS01000476">
    <property type="protein sequence ID" value="HFC93640.1"/>
    <property type="molecule type" value="Genomic_DNA"/>
</dbReference>
<comment type="similarity">
    <text evidence="6 7">Belongs to the class I-like SAM-binding methyltransferase superfamily. C5-methyltransferase family.</text>
</comment>
<dbReference type="InterPro" id="IPR001525">
    <property type="entry name" value="C5_MeTfrase"/>
</dbReference>
<dbReference type="PRINTS" id="PR00105">
    <property type="entry name" value="C5METTRFRASE"/>
</dbReference>
<dbReference type="GO" id="GO:0009307">
    <property type="term" value="P:DNA restriction-modification system"/>
    <property type="evidence" value="ECO:0007669"/>
    <property type="project" value="UniProtKB-KW"/>
</dbReference>
<proteinExistence type="inferred from homology"/>
<reference evidence="9" key="1">
    <citation type="journal article" date="2020" name="mSystems">
        <title>Genome- and Community-Level Interaction Insights into Carbon Utilization and Element Cycling Functions of Hydrothermarchaeota in Hydrothermal Sediment.</title>
        <authorList>
            <person name="Zhou Z."/>
            <person name="Liu Y."/>
            <person name="Xu W."/>
            <person name="Pan J."/>
            <person name="Luo Z.H."/>
            <person name="Li M."/>
        </authorList>
    </citation>
    <scope>NUCLEOTIDE SEQUENCE [LARGE SCALE GENOMIC DNA]</scope>
    <source>
        <strain evidence="9">HyVt-493</strain>
    </source>
</reference>
<evidence type="ECO:0000256" key="1">
    <source>
        <dbReference type="ARBA" id="ARBA00022603"/>
    </source>
</evidence>
<evidence type="ECO:0000256" key="5">
    <source>
        <dbReference type="ARBA" id="ARBA00047422"/>
    </source>
</evidence>
<dbReference type="Gene3D" id="3.40.50.150">
    <property type="entry name" value="Vaccinia Virus protein VP39"/>
    <property type="match status" value="1"/>
</dbReference>
<dbReference type="GO" id="GO:0044027">
    <property type="term" value="P:negative regulation of gene expression via chromosomal CpG island methylation"/>
    <property type="evidence" value="ECO:0007669"/>
    <property type="project" value="TreeGrafter"/>
</dbReference>
<dbReference type="EC" id="2.1.1.37" evidence="8"/>
<keyword evidence="3 6" id="KW-0949">S-adenosyl-L-methionine</keyword>
<dbReference type="PROSITE" id="PS00094">
    <property type="entry name" value="C5_MTASE_1"/>
    <property type="match status" value="1"/>
</dbReference>
<feature type="active site" evidence="6">
    <location>
        <position position="90"/>
    </location>
</feature>
<evidence type="ECO:0000313" key="9">
    <source>
        <dbReference type="EMBL" id="HFC93640.1"/>
    </source>
</evidence>
<comment type="caution">
    <text evidence="9">The sequence shown here is derived from an EMBL/GenBank/DDBJ whole genome shotgun (WGS) entry which is preliminary data.</text>
</comment>
<dbReference type="PANTHER" id="PTHR10629">
    <property type="entry name" value="CYTOSINE-SPECIFIC METHYLTRANSFERASE"/>
    <property type="match status" value="1"/>
</dbReference>
<dbReference type="AlphaFoldDB" id="A0A7V2T2S7"/>
<organism evidence="9">
    <name type="scientific">Leucothrix mucor</name>
    <dbReference type="NCBI Taxonomy" id="45248"/>
    <lineage>
        <taxon>Bacteria</taxon>
        <taxon>Pseudomonadati</taxon>
        <taxon>Pseudomonadota</taxon>
        <taxon>Gammaproteobacteria</taxon>
        <taxon>Thiotrichales</taxon>
        <taxon>Thiotrichaceae</taxon>
        <taxon>Leucothrix</taxon>
    </lineage>
</organism>
<name>A0A7V2T2S7_LEUMU</name>
<evidence type="ECO:0000256" key="6">
    <source>
        <dbReference type="PROSITE-ProRule" id="PRU01016"/>
    </source>
</evidence>
<evidence type="ECO:0000256" key="8">
    <source>
        <dbReference type="RuleBase" id="RU000417"/>
    </source>
</evidence>
<dbReference type="InterPro" id="IPR050390">
    <property type="entry name" value="C5-Methyltransferase"/>
</dbReference>
<sequence length="367" mass="41248">MEFKLGELFSGPGGIGYAAKEASIISSTNEEFTIKHVWATDYDRDTCDTYERNICDKEKASVICKDIRKLNFKKLQEISNIDGLAFGFPCNDFSMVGEKKGINGIFGPLYSYGVKALRQFKPKWFLAENVGGLRNSNEGNAFKTILKELEDSGYTITPHLYKFEEYGVPQARHRIIIIGIRNDQNVTFKVPSPKPFENIDTTSKTALEIPPISEDASNNELTRHAPQVVERLKHIKAGENAFNANLPKELELNVKGAKISQIYKRLHPEKPSYTVTGSGGGGTHVYHWAENRALTNRERARLQTFPDNFVFCGSKESVRKQIGMAVPSKGVKVIFEAVLNTFAHVDYESIDNNIKLEYQDEPCLAIK</sequence>
<dbReference type="PROSITE" id="PS51679">
    <property type="entry name" value="SAM_MT_C5"/>
    <property type="match status" value="1"/>
</dbReference>
<dbReference type="SUPFAM" id="SSF53335">
    <property type="entry name" value="S-adenosyl-L-methionine-dependent methyltransferases"/>
    <property type="match status" value="1"/>
</dbReference>
<dbReference type="Gene3D" id="3.90.120.10">
    <property type="entry name" value="DNA Methylase, subunit A, domain 2"/>
    <property type="match status" value="1"/>
</dbReference>
<dbReference type="PANTHER" id="PTHR10629:SF52">
    <property type="entry name" value="DNA (CYTOSINE-5)-METHYLTRANSFERASE 1"/>
    <property type="match status" value="1"/>
</dbReference>
<evidence type="ECO:0000256" key="2">
    <source>
        <dbReference type="ARBA" id="ARBA00022679"/>
    </source>
</evidence>
<dbReference type="InterPro" id="IPR018117">
    <property type="entry name" value="C5_DNA_meth_AS"/>
</dbReference>
<evidence type="ECO:0000256" key="7">
    <source>
        <dbReference type="RuleBase" id="RU000416"/>
    </source>
</evidence>